<gene>
    <name evidence="1" type="ORF">CU097_002873</name>
</gene>
<reference evidence="1 2" key="1">
    <citation type="journal article" date="2018" name="G3 (Bethesda)">
        <title>Phylogenetic and Phylogenomic Definition of Rhizopus Species.</title>
        <authorList>
            <person name="Gryganskyi A.P."/>
            <person name="Golan J."/>
            <person name="Dolatabadi S."/>
            <person name="Mondo S."/>
            <person name="Robb S."/>
            <person name="Idnurm A."/>
            <person name="Muszewska A."/>
            <person name="Steczkiewicz K."/>
            <person name="Masonjones S."/>
            <person name="Liao H.L."/>
            <person name="Gajdeczka M.T."/>
            <person name="Anike F."/>
            <person name="Vuek A."/>
            <person name="Anishchenko I.M."/>
            <person name="Voigt K."/>
            <person name="de Hoog G.S."/>
            <person name="Smith M.E."/>
            <person name="Heitman J."/>
            <person name="Vilgalys R."/>
            <person name="Stajich J.E."/>
        </authorList>
    </citation>
    <scope>NUCLEOTIDE SEQUENCE [LARGE SCALE GENOMIC DNA]</scope>
    <source>
        <strain evidence="1 2">CBS 357.93</strain>
    </source>
</reference>
<proteinExistence type="predicted"/>
<evidence type="ECO:0000313" key="1">
    <source>
        <dbReference type="EMBL" id="RCH86314.1"/>
    </source>
</evidence>
<accession>A0A367J8M7</accession>
<protein>
    <submittedName>
        <fullName evidence="1">Uncharacterized protein</fullName>
    </submittedName>
</protein>
<dbReference type="AlphaFoldDB" id="A0A367J8M7"/>
<dbReference type="Proteomes" id="UP000252139">
    <property type="component" value="Unassembled WGS sequence"/>
</dbReference>
<comment type="caution">
    <text evidence="1">The sequence shown here is derived from an EMBL/GenBank/DDBJ whole genome shotgun (WGS) entry which is preliminary data.</text>
</comment>
<evidence type="ECO:0000313" key="2">
    <source>
        <dbReference type="Proteomes" id="UP000252139"/>
    </source>
</evidence>
<dbReference type="OrthoDB" id="2289268at2759"/>
<name>A0A367J8M7_RHIAZ</name>
<keyword evidence="2" id="KW-1185">Reference proteome</keyword>
<dbReference type="EMBL" id="PJQL01001895">
    <property type="protein sequence ID" value="RCH86314.1"/>
    <property type="molecule type" value="Genomic_DNA"/>
</dbReference>
<organism evidence="1 2">
    <name type="scientific">Rhizopus azygosporus</name>
    <name type="common">Rhizopus microsporus var. azygosporus</name>
    <dbReference type="NCBI Taxonomy" id="86630"/>
    <lineage>
        <taxon>Eukaryota</taxon>
        <taxon>Fungi</taxon>
        <taxon>Fungi incertae sedis</taxon>
        <taxon>Mucoromycota</taxon>
        <taxon>Mucoromycotina</taxon>
        <taxon>Mucoromycetes</taxon>
        <taxon>Mucorales</taxon>
        <taxon>Mucorineae</taxon>
        <taxon>Rhizopodaceae</taxon>
        <taxon>Rhizopus</taxon>
    </lineage>
</organism>
<feature type="non-terminal residue" evidence="1">
    <location>
        <position position="1"/>
    </location>
</feature>
<sequence length="290" mass="33043">KRRRPNEQREDELMEALQQQFEETLSLRIQTCLEKGDDLEQLKESCLNEKRLPRGVVTGSEKRINAKAAELENYDELTEVVRLRSESLASTVSMAKPSEETELMRTCSASLASLIRKDLPEGIRTAFLDTIERTLISATDYVVEYSMQRAAKDVRMPHSPTPATDDEDEAEMRLEIAVDTNRITDEVATVVDEVTSDSTDTTRRRLKILGGVIKSMLFEKRDKVINEGEVSNALPGSEQKELQVCVRTINFLKPYIPEKNNYYTMSHQLPFFLMANDILHATGYSKFTLK</sequence>